<comment type="caution">
    <text evidence="2">The sequence shown here is derived from an EMBL/GenBank/DDBJ whole genome shotgun (WGS) entry which is preliminary data.</text>
</comment>
<dbReference type="RefSeq" id="WP_108210288.1">
    <property type="nucleotide sequence ID" value="NZ_QBKI01000001.1"/>
</dbReference>
<organism evidence="2 3">
    <name type="scientific">Pontibacter mucosus</name>
    <dbReference type="NCBI Taxonomy" id="1649266"/>
    <lineage>
        <taxon>Bacteria</taxon>
        <taxon>Pseudomonadati</taxon>
        <taxon>Bacteroidota</taxon>
        <taxon>Cytophagia</taxon>
        <taxon>Cytophagales</taxon>
        <taxon>Hymenobacteraceae</taxon>
        <taxon>Pontibacter</taxon>
    </lineage>
</organism>
<dbReference type="PROSITE" id="PS51257">
    <property type="entry name" value="PROKAR_LIPOPROTEIN"/>
    <property type="match status" value="1"/>
</dbReference>
<evidence type="ECO:0008006" key="4">
    <source>
        <dbReference type="Google" id="ProtNLM"/>
    </source>
</evidence>
<gene>
    <name evidence="2" type="ORF">C8N40_101597</name>
</gene>
<evidence type="ECO:0000313" key="2">
    <source>
        <dbReference type="EMBL" id="PTX22769.1"/>
    </source>
</evidence>
<dbReference type="AlphaFoldDB" id="A0A2T5YTX1"/>
<dbReference type="EMBL" id="QBKI01000001">
    <property type="protein sequence ID" value="PTX22769.1"/>
    <property type="molecule type" value="Genomic_DNA"/>
</dbReference>
<evidence type="ECO:0000256" key="1">
    <source>
        <dbReference type="SAM" id="MobiDB-lite"/>
    </source>
</evidence>
<protein>
    <recommendedName>
        <fullName evidence="4">Lipoprotein</fullName>
    </recommendedName>
</protein>
<evidence type="ECO:0000313" key="3">
    <source>
        <dbReference type="Proteomes" id="UP000244225"/>
    </source>
</evidence>
<dbReference type="Proteomes" id="UP000244225">
    <property type="component" value="Unassembled WGS sequence"/>
</dbReference>
<name>A0A2T5YTX1_9BACT</name>
<dbReference type="OrthoDB" id="853098at2"/>
<proteinExistence type="predicted"/>
<accession>A0A2T5YTX1</accession>
<keyword evidence="3" id="KW-1185">Reference proteome</keyword>
<reference evidence="2 3" key="1">
    <citation type="submission" date="2018-04" db="EMBL/GenBank/DDBJ databases">
        <title>Genomic Encyclopedia of Archaeal and Bacterial Type Strains, Phase II (KMG-II): from individual species to whole genera.</title>
        <authorList>
            <person name="Goeker M."/>
        </authorList>
    </citation>
    <scope>NUCLEOTIDE SEQUENCE [LARGE SCALE GENOMIC DNA]</scope>
    <source>
        <strain evidence="2 3">DSM 100162</strain>
    </source>
</reference>
<sequence length="104" mass="10965">MKTSDILKSSLALAFASVVGFGCGNSATTEQEERDIGTSEAVVEGNDAAANLNNPRPAPIGDTAVTGEQADQFGDLPPNVDTAAREMQQLDKQRQQQQRGTTTN</sequence>
<feature type="region of interest" description="Disordered" evidence="1">
    <location>
        <begin position="69"/>
        <end position="104"/>
    </location>
</feature>